<keyword evidence="5 6" id="KW-0472">Membrane</keyword>
<keyword evidence="8" id="KW-1185">Reference proteome</keyword>
<evidence type="ECO:0000256" key="5">
    <source>
        <dbReference type="ARBA" id="ARBA00023136"/>
    </source>
</evidence>
<evidence type="ECO:0000256" key="3">
    <source>
        <dbReference type="ARBA" id="ARBA00022692"/>
    </source>
</evidence>
<evidence type="ECO:0000256" key="4">
    <source>
        <dbReference type="ARBA" id="ARBA00022989"/>
    </source>
</evidence>
<sequence>MYTVICCGTYTKRRGEGCCKVIWLNFSIPSDVLSILQMFIPSCFFQSTGDDGCCGNRCGMFCSILFSAIGFLGALYCFAVSITGMVEGPKCNNSIDHNWSYPFSGSKFNISESYLFHQETWSTCSDPPNVVMWNVVLFSMLIIFGGIEMILCVIQIINGIFGTICGNCISDDGVV</sequence>
<keyword evidence="4 6" id="KW-1133">Transmembrane helix</keyword>
<dbReference type="Proteomes" id="UP000694388">
    <property type="component" value="Unplaced"/>
</dbReference>
<dbReference type="GeneTree" id="ENSGT01030000234590"/>
<feature type="transmembrane region" description="Helical" evidence="6">
    <location>
        <begin position="131"/>
        <end position="154"/>
    </location>
</feature>
<comment type="similarity">
    <text evidence="2">Belongs to the L6 tetraspanin family.</text>
</comment>
<proteinExistence type="inferred from homology"/>
<dbReference type="AlphaFoldDB" id="A0A8C4QRA6"/>
<organism evidence="7 8">
    <name type="scientific">Eptatretus burgeri</name>
    <name type="common">Inshore hagfish</name>
    <dbReference type="NCBI Taxonomy" id="7764"/>
    <lineage>
        <taxon>Eukaryota</taxon>
        <taxon>Metazoa</taxon>
        <taxon>Chordata</taxon>
        <taxon>Craniata</taxon>
        <taxon>Vertebrata</taxon>
        <taxon>Cyclostomata</taxon>
        <taxon>Myxini</taxon>
        <taxon>Myxiniformes</taxon>
        <taxon>Myxinidae</taxon>
        <taxon>Eptatretinae</taxon>
        <taxon>Eptatretus</taxon>
    </lineage>
</organism>
<keyword evidence="3 6" id="KW-0812">Transmembrane</keyword>
<feature type="transmembrane region" description="Helical" evidence="6">
    <location>
        <begin position="64"/>
        <end position="86"/>
    </location>
</feature>
<evidence type="ECO:0000256" key="2">
    <source>
        <dbReference type="ARBA" id="ARBA00006193"/>
    </source>
</evidence>
<evidence type="ECO:0000256" key="1">
    <source>
        <dbReference type="ARBA" id="ARBA00004141"/>
    </source>
</evidence>
<accession>A0A8C4QRA6</accession>
<dbReference type="InterPro" id="IPR008661">
    <property type="entry name" value="L6_membrane"/>
</dbReference>
<evidence type="ECO:0000313" key="7">
    <source>
        <dbReference type="Ensembl" id="ENSEBUP00000018660.1"/>
    </source>
</evidence>
<reference evidence="7" key="2">
    <citation type="submission" date="2025-09" db="UniProtKB">
        <authorList>
            <consortium name="Ensembl"/>
        </authorList>
    </citation>
    <scope>IDENTIFICATION</scope>
</reference>
<name>A0A8C4QRA6_EPTBU</name>
<dbReference type="GO" id="GO:0016020">
    <property type="term" value="C:membrane"/>
    <property type="evidence" value="ECO:0007669"/>
    <property type="project" value="UniProtKB-SubCell"/>
</dbReference>
<evidence type="ECO:0000256" key="6">
    <source>
        <dbReference type="SAM" id="Phobius"/>
    </source>
</evidence>
<dbReference type="PANTHER" id="PTHR14198">
    <property type="entry name" value="TRANSMEMBRANE 4 L6 FAMILY MEMBER 1-RELATED"/>
    <property type="match status" value="1"/>
</dbReference>
<evidence type="ECO:0000313" key="8">
    <source>
        <dbReference type="Proteomes" id="UP000694388"/>
    </source>
</evidence>
<comment type="subcellular location">
    <subcellularLocation>
        <location evidence="1">Membrane</location>
        <topology evidence="1">Multi-pass membrane protein</topology>
    </subcellularLocation>
</comment>
<dbReference type="Pfam" id="PF05805">
    <property type="entry name" value="L6_membrane"/>
    <property type="match status" value="1"/>
</dbReference>
<dbReference type="Ensembl" id="ENSEBUT00000019236.1">
    <property type="protein sequence ID" value="ENSEBUP00000018660.1"/>
    <property type="gene ID" value="ENSEBUG00000011646.1"/>
</dbReference>
<reference evidence="7" key="1">
    <citation type="submission" date="2025-08" db="UniProtKB">
        <authorList>
            <consortium name="Ensembl"/>
        </authorList>
    </citation>
    <scope>IDENTIFICATION</scope>
</reference>
<dbReference type="OMA" id="GCCANRL"/>
<protein>
    <submittedName>
        <fullName evidence="7">Transmembrane 4 L six family member 5</fullName>
    </submittedName>
</protein>